<evidence type="ECO:0000259" key="1">
    <source>
        <dbReference type="PROSITE" id="PS51186"/>
    </source>
</evidence>
<proteinExistence type="predicted"/>
<evidence type="ECO:0000313" key="3">
    <source>
        <dbReference type="Proteomes" id="UP000058305"/>
    </source>
</evidence>
<keyword evidence="3" id="KW-1185">Reference proteome</keyword>
<feature type="domain" description="N-acetyltransferase" evidence="1">
    <location>
        <begin position="11"/>
        <end position="167"/>
    </location>
</feature>
<dbReference type="InterPro" id="IPR051531">
    <property type="entry name" value="N-acetyltransferase"/>
</dbReference>
<dbReference type="KEGG" id="mvd:AWU67_14845"/>
<dbReference type="InterPro" id="IPR016181">
    <property type="entry name" value="Acyl_CoA_acyltransferase"/>
</dbReference>
<sequence>MAVAPIQTERLTLRPLAESDIDDVWQYQQLDEVLLYIPWPKRDFDEAAAHTRKRAGLHTLDTDNSAIFLACELDGRVIGDVMLRVSSVETAELEIGWVFHPDVQGRGYATEAAAAMQRLAFDGIGAHRLIAQLDPRNTASARLCARLGLAHEGTLREAYYEKDADGNGEWSDSGLYGMTAHDWRALEDTPAPHTP</sequence>
<dbReference type="InterPro" id="IPR000182">
    <property type="entry name" value="GNAT_dom"/>
</dbReference>
<organism evidence="2 3">
    <name type="scientific">Microterricola viridarii</name>
    <dbReference type="NCBI Taxonomy" id="412690"/>
    <lineage>
        <taxon>Bacteria</taxon>
        <taxon>Bacillati</taxon>
        <taxon>Actinomycetota</taxon>
        <taxon>Actinomycetes</taxon>
        <taxon>Micrococcales</taxon>
        <taxon>Microbacteriaceae</taxon>
        <taxon>Microterricola</taxon>
    </lineage>
</organism>
<dbReference type="AlphaFoldDB" id="A0A0Y0P8H2"/>
<name>A0A0Y0P8H2_9MICO</name>
<dbReference type="PROSITE" id="PS51186">
    <property type="entry name" value="GNAT"/>
    <property type="match status" value="1"/>
</dbReference>
<evidence type="ECO:0000313" key="2">
    <source>
        <dbReference type="EMBL" id="AMB60579.1"/>
    </source>
</evidence>
<dbReference type="Pfam" id="PF13302">
    <property type="entry name" value="Acetyltransf_3"/>
    <property type="match status" value="1"/>
</dbReference>
<dbReference type="EMBL" id="CP014145">
    <property type="protein sequence ID" value="AMB60579.1"/>
    <property type="molecule type" value="Genomic_DNA"/>
</dbReference>
<dbReference type="Gene3D" id="3.40.630.30">
    <property type="match status" value="1"/>
</dbReference>
<reference evidence="2 3" key="1">
    <citation type="journal article" date="2016" name="J. Biotechnol.">
        <title>First complete genome sequence of a species in the genus Microterricola, an extremophilic cold active enzyme producing bacterial strain ERGS5:02 isolated from Sikkim Himalaya.</title>
        <authorList>
            <person name="Himanshu"/>
            <person name="Swarnkar M.K."/>
            <person name="Singh D."/>
            <person name="Kumar R."/>
        </authorList>
    </citation>
    <scope>NUCLEOTIDE SEQUENCE [LARGE SCALE GENOMIC DNA]</scope>
    <source>
        <strain evidence="2 3">ERGS5:02</strain>
    </source>
</reference>
<dbReference type="PANTHER" id="PTHR43792">
    <property type="entry name" value="GNAT FAMILY, PUTATIVE (AFU_ORTHOLOGUE AFUA_3G00765)-RELATED-RELATED"/>
    <property type="match status" value="1"/>
</dbReference>
<protein>
    <recommendedName>
        <fullName evidence="1">N-acetyltransferase domain-containing protein</fullName>
    </recommendedName>
</protein>
<accession>A0A0Y0P8H2</accession>
<dbReference type="Proteomes" id="UP000058305">
    <property type="component" value="Chromosome"/>
</dbReference>
<reference evidence="3" key="2">
    <citation type="submission" date="2016-01" db="EMBL/GenBank/DDBJ databases">
        <title>First complete genome sequence of a species in the genus Microterricola, an extremophilic cold active enzyme producing strain ERGS5:02 isolated from Sikkim Himalaya.</title>
        <authorList>
            <person name="Kumar R."/>
            <person name="Singh D."/>
            <person name="Swarnkar M.K."/>
        </authorList>
    </citation>
    <scope>NUCLEOTIDE SEQUENCE [LARGE SCALE GENOMIC DNA]</scope>
    <source>
        <strain evidence="3">ERGS5:02</strain>
    </source>
</reference>
<dbReference type="CDD" id="cd04301">
    <property type="entry name" value="NAT_SF"/>
    <property type="match status" value="1"/>
</dbReference>
<dbReference type="GO" id="GO:0016747">
    <property type="term" value="F:acyltransferase activity, transferring groups other than amino-acyl groups"/>
    <property type="evidence" value="ECO:0007669"/>
    <property type="project" value="InterPro"/>
</dbReference>
<gene>
    <name evidence="2" type="ORF">AWU67_14845</name>
</gene>
<dbReference type="SUPFAM" id="SSF55729">
    <property type="entry name" value="Acyl-CoA N-acyltransferases (Nat)"/>
    <property type="match status" value="1"/>
</dbReference>